<dbReference type="Proteomes" id="UP000292346">
    <property type="component" value="Unassembled WGS sequence"/>
</dbReference>
<organism evidence="1 2">
    <name type="scientific">Kribbella soli</name>
    <dbReference type="NCBI Taxonomy" id="1124743"/>
    <lineage>
        <taxon>Bacteria</taxon>
        <taxon>Bacillati</taxon>
        <taxon>Actinomycetota</taxon>
        <taxon>Actinomycetes</taxon>
        <taxon>Propionibacteriales</taxon>
        <taxon>Kribbellaceae</taxon>
        <taxon>Kribbella</taxon>
    </lineage>
</organism>
<sequence length="60" mass="6506">MSSAATTVLLADSTKYGTASKFQVAPLEELDVIITDSELSEDTRQRTEDLGVELRLADFG</sequence>
<accession>A0A4R0HJH9</accession>
<evidence type="ECO:0000313" key="2">
    <source>
        <dbReference type="Proteomes" id="UP000292346"/>
    </source>
</evidence>
<reference evidence="1 2" key="1">
    <citation type="submission" date="2019-02" db="EMBL/GenBank/DDBJ databases">
        <title>Kribbella capetownensis sp. nov. and Kribbella speibonae sp. nov., isolated from soil.</title>
        <authorList>
            <person name="Curtis S.M."/>
            <person name="Norton I."/>
            <person name="Everest G.J."/>
            <person name="Meyers P.R."/>
        </authorList>
    </citation>
    <scope>NUCLEOTIDE SEQUENCE [LARGE SCALE GENOMIC DNA]</scope>
    <source>
        <strain evidence="1 2">KCTC 29219</strain>
    </source>
</reference>
<protein>
    <recommendedName>
        <fullName evidence="3">DeoR C terminal sensor domain-containing protein</fullName>
    </recommendedName>
</protein>
<dbReference type="EMBL" id="SJJZ01000001">
    <property type="protein sequence ID" value="TCC09964.1"/>
    <property type="molecule type" value="Genomic_DNA"/>
</dbReference>
<dbReference type="AlphaFoldDB" id="A0A4R0HJH9"/>
<evidence type="ECO:0000313" key="1">
    <source>
        <dbReference type="EMBL" id="TCC09964.1"/>
    </source>
</evidence>
<evidence type="ECO:0008006" key="3">
    <source>
        <dbReference type="Google" id="ProtNLM"/>
    </source>
</evidence>
<proteinExistence type="predicted"/>
<keyword evidence="2" id="KW-1185">Reference proteome</keyword>
<comment type="caution">
    <text evidence="1">The sequence shown here is derived from an EMBL/GenBank/DDBJ whole genome shotgun (WGS) entry which is preliminary data.</text>
</comment>
<name>A0A4R0HJH9_9ACTN</name>
<dbReference type="OrthoDB" id="7688673at2"/>
<gene>
    <name evidence="1" type="ORF">E0H45_01085</name>
</gene>